<comment type="caution">
    <text evidence="4">The sequence shown here is derived from an EMBL/GenBank/DDBJ whole genome shotgun (WGS) entry which is preliminary data.</text>
</comment>
<keyword evidence="5" id="KW-1185">Reference proteome</keyword>
<feature type="compositionally biased region" description="Pro residues" evidence="2">
    <location>
        <begin position="173"/>
        <end position="189"/>
    </location>
</feature>
<accession>A0ABW4I1L6</accession>
<dbReference type="InterPro" id="IPR051324">
    <property type="entry name" value="Stress/Tellurium_Resist"/>
</dbReference>
<dbReference type="RefSeq" id="WP_380888390.1">
    <property type="nucleotide sequence ID" value="NZ_JBHUDY010000001.1"/>
</dbReference>
<dbReference type="InterPro" id="IPR017115">
    <property type="entry name" value="Tellurite_resistance_TerA"/>
</dbReference>
<sequence length="384" mass="40975">MDLQQGANAPLSGARASVRFDWQASSGVEADASAYLLTAAGKVRGDQDMIFYNQPAGAGGAIRFAPNGGAGSFDVDLAAVPGEIDKIVFCATIHDANSRGQTLALLKDASIAVGGGLRFAPALSDAREAAMVFGELYRRNGAWKFRAVGQGFNGGLAPLARSFGIDVAEGPRAPAPAPAPETKPAPPPVRLSKVTLEKRGQTVSLEKRGATFGEMTVNLNWSRARGWLSGGAVDLDLGCLFELADRRKGVVQALGNSFGSFGAAPWIELSGDDRTGDVADGETLRINGARWPAIRRLCVFANIYDGAPNWQKTDGVVLVTMPDQPPIEVRMTDGRNDKRLCGVVMLENDGGRLKATRLVEYVRDQEELDRLHGWGLRWVAGRKD</sequence>
<feature type="domain" description="TerD" evidence="3">
    <location>
        <begin position="2"/>
        <end position="163"/>
    </location>
</feature>
<evidence type="ECO:0000256" key="1">
    <source>
        <dbReference type="ARBA" id="ARBA00022686"/>
    </source>
</evidence>
<protein>
    <submittedName>
        <fullName evidence="4">TerD family protein</fullName>
    </submittedName>
</protein>
<evidence type="ECO:0000313" key="4">
    <source>
        <dbReference type="EMBL" id="MFD1611814.1"/>
    </source>
</evidence>
<dbReference type="CDD" id="cd06974">
    <property type="entry name" value="TerD_like"/>
    <property type="match status" value="2"/>
</dbReference>
<evidence type="ECO:0000259" key="3">
    <source>
        <dbReference type="Pfam" id="PF02342"/>
    </source>
</evidence>
<gene>
    <name evidence="4" type="ORF">ACFSCW_08375</name>
</gene>
<dbReference type="EMBL" id="JBHUDY010000001">
    <property type="protein sequence ID" value="MFD1611814.1"/>
    <property type="molecule type" value="Genomic_DNA"/>
</dbReference>
<dbReference type="Pfam" id="PF02342">
    <property type="entry name" value="TerD"/>
    <property type="match status" value="1"/>
</dbReference>
<dbReference type="PANTHER" id="PTHR32097:SF17">
    <property type="entry name" value="CAMP-BINDING PROTEIN 1-RELATED"/>
    <property type="match status" value="1"/>
</dbReference>
<organism evidence="4 5">
    <name type="scientific">Sphingomonas tabacisoli</name>
    <dbReference type="NCBI Taxonomy" id="2249466"/>
    <lineage>
        <taxon>Bacteria</taxon>
        <taxon>Pseudomonadati</taxon>
        <taxon>Pseudomonadota</taxon>
        <taxon>Alphaproteobacteria</taxon>
        <taxon>Sphingomonadales</taxon>
        <taxon>Sphingomonadaceae</taxon>
        <taxon>Sphingomonas</taxon>
    </lineage>
</organism>
<dbReference type="InterPro" id="IPR003325">
    <property type="entry name" value="TerD"/>
</dbReference>
<dbReference type="PIRSF" id="PIRSF037118">
    <property type="entry name" value="Tellurite_resistance_TerA"/>
    <property type="match status" value="1"/>
</dbReference>
<name>A0ABW4I1L6_9SPHN</name>
<reference evidence="5" key="1">
    <citation type="journal article" date="2019" name="Int. J. Syst. Evol. Microbiol.">
        <title>The Global Catalogue of Microorganisms (GCM) 10K type strain sequencing project: providing services to taxonomists for standard genome sequencing and annotation.</title>
        <authorList>
            <consortium name="The Broad Institute Genomics Platform"/>
            <consortium name="The Broad Institute Genome Sequencing Center for Infectious Disease"/>
            <person name="Wu L."/>
            <person name="Ma J."/>
        </authorList>
    </citation>
    <scope>NUCLEOTIDE SEQUENCE [LARGE SCALE GENOMIC DNA]</scope>
    <source>
        <strain evidence="5">CGMCC 1.16275</strain>
    </source>
</reference>
<dbReference type="Proteomes" id="UP001597115">
    <property type="component" value="Unassembled WGS sequence"/>
</dbReference>
<dbReference type="Gene3D" id="2.60.60.30">
    <property type="entry name" value="sav2460 like domains"/>
    <property type="match status" value="2"/>
</dbReference>
<evidence type="ECO:0000313" key="5">
    <source>
        <dbReference type="Proteomes" id="UP001597115"/>
    </source>
</evidence>
<proteinExistence type="predicted"/>
<dbReference type="PANTHER" id="PTHR32097">
    <property type="entry name" value="CAMP-BINDING PROTEIN 1-RELATED"/>
    <property type="match status" value="1"/>
</dbReference>
<feature type="region of interest" description="Disordered" evidence="2">
    <location>
        <begin position="170"/>
        <end position="189"/>
    </location>
</feature>
<evidence type="ECO:0000256" key="2">
    <source>
        <dbReference type="SAM" id="MobiDB-lite"/>
    </source>
</evidence>
<keyword evidence="1" id="KW-0778">Tellurium resistance</keyword>